<dbReference type="Gene3D" id="3.30.70.330">
    <property type="match status" value="3"/>
</dbReference>
<keyword evidence="3" id="KW-0508">mRNA splicing</keyword>
<feature type="compositionally biased region" description="Polar residues" evidence="5">
    <location>
        <begin position="351"/>
        <end position="379"/>
    </location>
</feature>
<accession>A0A7I8K2L0</accession>
<feature type="domain" description="RRM" evidence="6">
    <location>
        <begin position="415"/>
        <end position="498"/>
    </location>
</feature>
<keyword evidence="1" id="KW-0507">mRNA processing</keyword>
<sequence length="858" mass="95457">MSVAHQKKEKYENGNNFLGTNDSEGTSARTRAFSFDQVMLRRRNKKLTEDAKEEIVVPKSLPEKDDSGNAHEFTEPDRGNDLRKDPKNATGGIRTKEVASNKKSSPKYKDKVRDDVKASTKDKMKIKSSHDKTSLNKEVNNEKQSRHRNRADDRSKAVSEKESGKRLFKDTQVKDNHERKYGNYVQADKKNKFTVNNEKPRRPIDIFTAKKYDFGHRQEREPLDRRKIRRYEEQSSKRRRSRSREFDRSRGRSPSMSPKGYKRSFHGRDHGGSSNRFVKYRTGRQHSNAGKYRTSGSGRQESTRYQQHESGLGGYSPRKRKTEVAPVKIPSPPAPSPEKKEATWDLPPSGVNRTSSASVPRNLQSSTQRTYDQPSSISDTAIPVKSQGTSSSAAPTVSLASIDSVHLTQATRSLRRLYMENLPSSATDKSILSYLNDLLLTAGANHIPGSQPCISCIINKEKGQAVVEFLTPEDATSALSFDGKSLSGSVLKFRRPKDFVDTTATTGVQEKPVAALNEIADIVKDSPQKIFIGGVSEFLSSDKLLEIVSAFGLVKAYHFEFNPELNQSCAFLEYMDHSITQRACAGLNGLKLGGNVITVVRALPDTHWGENPRTPSYRVPEHARPLLEKPTQVLKLKNMLDLESFSRLSALDLEEILEDVRLECARFGTVKSMNIVRYASASTASADVEKDQVNAPVNMKLEEDGEQPPPDHSKKSEDIMEEVSEKPAEATGDPHRSPQAAADVNLEDLPEPEIRGEELDGNLEVVTPDGGHGMDDGIAMEEEAGEDSALEERSKQTSESNNHQADDRGLEPGCVLVEFQRTEAACAAAHCLNGRLYDGRVVAAAYAPHEAYLARFPK</sequence>
<dbReference type="SMART" id="SM00360">
    <property type="entry name" value="RRM"/>
    <property type="match status" value="2"/>
</dbReference>
<organism evidence="7 8">
    <name type="scientific">Spirodela intermedia</name>
    <name type="common">Intermediate duckweed</name>
    <dbReference type="NCBI Taxonomy" id="51605"/>
    <lineage>
        <taxon>Eukaryota</taxon>
        <taxon>Viridiplantae</taxon>
        <taxon>Streptophyta</taxon>
        <taxon>Embryophyta</taxon>
        <taxon>Tracheophyta</taxon>
        <taxon>Spermatophyta</taxon>
        <taxon>Magnoliopsida</taxon>
        <taxon>Liliopsida</taxon>
        <taxon>Araceae</taxon>
        <taxon>Lemnoideae</taxon>
        <taxon>Spirodela</taxon>
    </lineage>
</organism>
<dbReference type="EMBL" id="LR746265">
    <property type="protein sequence ID" value="CAA7390556.1"/>
    <property type="molecule type" value="Genomic_DNA"/>
</dbReference>
<evidence type="ECO:0000256" key="4">
    <source>
        <dbReference type="PROSITE-ProRule" id="PRU00176"/>
    </source>
</evidence>
<dbReference type="InterPro" id="IPR012677">
    <property type="entry name" value="Nucleotide-bd_a/b_plait_sf"/>
</dbReference>
<feature type="compositionally biased region" description="Polar residues" evidence="5">
    <location>
        <begin position="13"/>
        <end position="29"/>
    </location>
</feature>
<feature type="domain" description="RRM" evidence="6">
    <location>
        <begin position="528"/>
        <end position="604"/>
    </location>
</feature>
<name>A0A7I8K2L0_SPIIN</name>
<dbReference type="InterPro" id="IPR000504">
    <property type="entry name" value="RRM_dom"/>
</dbReference>
<feature type="region of interest" description="Disordered" evidence="5">
    <location>
        <begin position="700"/>
        <end position="809"/>
    </location>
</feature>
<protein>
    <recommendedName>
        <fullName evidence="6">RRM domain-containing protein</fullName>
    </recommendedName>
</protein>
<gene>
    <name evidence="7" type="ORF">SI8410_02002018</name>
</gene>
<evidence type="ECO:0000256" key="5">
    <source>
        <dbReference type="SAM" id="MobiDB-lite"/>
    </source>
</evidence>
<evidence type="ECO:0000256" key="3">
    <source>
        <dbReference type="ARBA" id="ARBA00023187"/>
    </source>
</evidence>
<evidence type="ECO:0000259" key="6">
    <source>
        <dbReference type="PROSITE" id="PS50102"/>
    </source>
</evidence>
<feature type="compositionally biased region" description="Basic and acidic residues" evidence="5">
    <location>
        <begin position="107"/>
        <end position="191"/>
    </location>
</feature>
<proteinExistence type="predicted"/>
<dbReference type="PROSITE" id="PS50102">
    <property type="entry name" value="RRM"/>
    <property type="match status" value="2"/>
</dbReference>
<dbReference type="AlphaFoldDB" id="A0A7I8K2L0"/>
<dbReference type="Proteomes" id="UP000663760">
    <property type="component" value="Chromosome 2"/>
</dbReference>
<dbReference type="FunFam" id="3.30.70.330:FF:000879">
    <property type="entry name" value="Splicing factor U2af large subunit A"/>
    <property type="match status" value="1"/>
</dbReference>
<dbReference type="Pfam" id="PF00076">
    <property type="entry name" value="RRM_1"/>
    <property type="match status" value="1"/>
</dbReference>
<feature type="compositionally biased region" description="Acidic residues" evidence="5">
    <location>
        <begin position="778"/>
        <end position="789"/>
    </location>
</feature>
<dbReference type="PANTHER" id="PTHR23139">
    <property type="entry name" value="RNA-BINDING PROTEIN"/>
    <property type="match status" value="1"/>
</dbReference>
<evidence type="ECO:0000313" key="7">
    <source>
        <dbReference type="EMBL" id="CAA7390556.1"/>
    </source>
</evidence>
<keyword evidence="8" id="KW-1185">Reference proteome</keyword>
<evidence type="ECO:0000256" key="1">
    <source>
        <dbReference type="ARBA" id="ARBA00022664"/>
    </source>
</evidence>
<dbReference type="GO" id="GO:0008380">
    <property type="term" value="P:RNA splicing"/>
    <property type="evidence" value="ECO:0007669"/>
    <property type="project" value="UniProtKB-KW"/>
</dbReference>
<dbReference type="InterPro" id="IPR035979">
    <property type="entry name" value="RBD_domain_sf"/>
</dbReference>
<feature type="compositionally biased region" description="Basic and acidic residues" evidence="5">
    <location>
        <begin position="46"/>
        <end position="87"/>
    </location>
</feature>
<evidence type="ECO:0000256" key="2">
    <source>
        <dbReference type="ARBA" id="ARBA00022884"/>
    </source>
</evidence>
<feature type="compositionally biased region" description="Basic and acidic residues" evidence="5">
    <location>
        <begin position="198"/>
        <end position="236"/>
    </location>
</feature>
<evidence type="ECO:0000313" key="8">
    <source>
        <dbReference type="Proteomes" id="UP000663760"/>
    </source>
</evidence>
<dbReference type="SUPFAM" id="SSF54928">
    <property type="entry name" value="RNA-binding domain, RBD"/>
    <property type="match status" value="3"/>
</dbReference>
<keyword evidence="2 4" id="KW-0694">RNA-binding</keyword>
<feature type="region of interest" description="Disordered" evidence="5">
    <location>
        <begin position="1"/>
        <end position="393"/>
    </location>
</feature>
<dbReference type="GO" id="GO:0003723">
    <property type="term" value="F:RNA binding"/>
    <property type="evidence" value="ECO:0007669"/>
    <property type="project" value="UniProtKB-UniRule"/>
</dbReference>
<reference evidence="7" key="1">
    <citation type="submission" date="2020-02" db="EMBL/GenBank/DDBJ databases">
        <authorList>
            <person name="Scholz U."/>
            <person name="Mascher M."/>
            <person name="Fiebig A."/>
        </authorList>
    </citation>
    <scope>NUCLEOTIDE SEQUENCE</scope>
</reference>
<dbReference type="GO" id="GO:0006397">
    <property type="term" value="P:mRNA processing"/>
    <property type="evidence" value="ECO:0007669"/>
    <property type="project" value="UniProtKB-KW"/>
</dbReference>
<feature type="compositionally biased region" description="Basic and acidic residues" evidence="5">
    <location>
        <begin position="709"/>
        <end position="736"/>
    </location>
</feature>
<dbReference type="OrthoDB" id="10266058at2759"/>
<feature type="compositionally biased region" description="Polar residues" evidence="5">
    <location>
        <begin position="294"/>
        <end position="309"/>
    </location>
</feature>